<dbReference type="PANTHER" id="PTHR45663:SF11">
    <property type="entry name" value="GEO12009P1"/>
    <property type="match status" value="1"/>
</dbReference>
<dbReference type="InterPro" id="IPR017937">
    <property type="entry name" value="Thioredoxin_CS"/>
</dbReference>
<dbReference type="InterPro" id="IPR049299">
    <property type="entry name" value="Thio2_N"/>
</dbReference>
<keyword evidence="6" id="KW-0676">Redox-active center</keyword>
<dbReference type="PRINTS" id="PR00421">
    <property type="entry name" value="THIOREDOXIN"/>
</dbReference>
<dbReference type="SUPFAM" id="SSF52833">
    <property type="entry name" value="Thioredoxin-like"/>
    <property type="match status" value="1"/>
</dbReference>
<evidence type="ECO:0000256" key="2">
    <source>
        <dbReference type="ARBA" id="ARBA00022448"/>
    </source>
</evidence>
<dbReference type="EMBL" id="UGGT01000001">
    <property type="protein sequence ID" value="STO20439.1"/>
    <property type="molecule type" value="Genomic_DNA"/>
</dbReference>
<dbReference type="Proteomes" id="UP000254554">
    <property type="component" value="Unassembled WGS sequence"/>
</dbReference>
<dbReference type="GO" id="GO:0046872">
    <property type="term" value="F:metal ion binding"/>
    <property type="evidence" value="ECO:0007669"/>
    <property type="project" value="UniProtKB-KW"/>
</dbReference>
<dbReference type="NCBIfam" id="NF008229">
    <property type="entry name" value="PRK10996.1"/>
    <property type="match status" value="1"/>
</dbReference>
<dbReference type="Gene3D" id="3.40.30.10">
    <property type="entry name" value="Glutaredoxin"/>
    <property type="match status" value="1"/>
</dbReference>
<organism evidence="9 10">
    <name type="scientific">Fluoribacter dumoffii</name>
    <dbReference type="NCBI Taxonomy" id="463"/>
    <lineage>
        <taxon>Bacteria</taxon>
        <taxon>Pseudomonadati</taxon>
        <taxon>Pseudomonadota</taxon>
        <taxon>Gammaproteobacteria</taxon>
        <taxon>Legionellales</taxon>
        <taxon>Legionellaceae</taxon>
        <taxon>Fluoribacter</taxon>
    </lineage>
</organism>
<evidence type="ECO:0000256" key="6">
    <source>
        <dbReference type="ARBA" id="ARBA00023284"/>
    </source>
</evidence>
<evidence type="ECO:0000313" key="9">
    <source>
        <dbReference type="EMBL" id="STO20439.1"/>
    </source>
</evidence>
<gene>
    <name evidence="9" type="primary">trxC_1</name>
    <name evidence="9" type="ORF">NCTC11370_00493</name>
</gene>
<name>A0A377G720_9GAMM</name>
<keyword evidence="10" id="KW-1185">Reference proteome</keyword>
<evidence type="ECO:0000313" key="10">
    <source>
        <dbReference type="Proteomes" id="UP000254554"/>
    </source>
</evidence>
<dbReference type="Pfam" id="PF21352">
    <property type="entry name" value="Zn_ribbon_Thio2"/>
    <property type="match status" value="1"/>
</dbReference>
<dbReference type="InterPro" id="IPR013766">
    <property type="entry name" value="Thioredoxin_domain"/>
</dbReference>
<sequence>MKSSLMNTGLHIICPHCNTINQLPASRLEERPNCGKCHQALFNNKPVNLDTTQFTRYLEHNDIPVLVDFWAEWCGPCKMMAPQFASAAGLLEPKMRLAKVDIEAHSSLASRYAIQSIPMIVLFHRGKEIGRNAGVMGSQDLVRWVELQIKNMH</sequence>
<protein>
    <recommendedName>
        <fullName evidence="7">Thioredoxin</fullName>
    </recommendedName>
</protein>
<dbReference type="Gene3D" id="2.30.30.380">
    <property type="entry name" value="Zn-finger domain of Sec23/24"/>
    <property type="match status" value="1"/>
</dbReference>
<dbReference type="CDD" id="cd02947">
    <property type="entry name" value="TRX_family"/>
    <property type="match status" value="1"/>
</dbReference>
<dbReference type="Pfam" id="PF00085">
    <property type="entry name" value="Thioredoxin"/>
    <property type="match status" value="1"/>
</dbReference>
<dbReference type="PROSITE" id="PS51352">
    <property type="entry name" value="THIOREDOXIN_2"/>
    <property type="match status" value="1"/>
</dbReference>
<dbReference type="GO" id="GO:0045454">
    <property type="term" value="P:cell redox homeostasis"/>
    <property type="evidence" value="ECO:0007669"/>
    <property type="project" value="TreeGrafter"/>
</dbReference>
<evidence type="ECO:0000256" key="4">
    <source>
        <dbReference type="ARBA" id="ARBA00022982"/>
    </source>
</evidence>
<dbReference type="GO" id="GO:0005829">
    <property type="term" value="C:cytosol"/>
    <property type="evidence" value="ECO:0007669"/>
    <property type="project" value="TreeGrafter"/>
</dbReference>
<keyword evidence="2" id="KW-0813">Transport</keyword>
<evidence type="ECO:0000256" key="1">
    <source>
        <dbReference type="ARBA" id="ARBA00008987"/>
    </source>
</evidence>
<comment type="similarity">
    <text evidence="1">Belongs to the thioredoxin family.</text>
</comment>
<evidence type="ECO:0000256" key="3">
    <source>
        <dbReference type="ARBA" id="ARBA00022723"/>
    </source>
</evidence>
<evidence type="ECO:0000256" key="5">
    <source>
        <dbReference type="ARBA" id="ARBA00023157"/>
    </source>
</evidence>
<accession>A0A377G720</accession>
<keyword evidence="4" id="KW-0249">Electron transport</keyword>
<keyword evidence="5" id="KW-1015">Disulfide bond</keyword>
<keyword evidence="9" id="KW-0560">Oxidoreductase</keyword>
<proteinExistence type="inferred from homology"/>
<dbReference type="InterPro" id="IPR005746">
    <property type="entry name" value="Thioredoxin"/>
</dbReference>
<evidence type="ECO:0000256" key="7">
    <source>
        <dbReference type="NCBIfam" id="TIGR01068"/>
    </source>
</evidence>
<dbReference type="PROSITE" id="PS00194">
    <property type="entry name" value="THIOREDOXIN_1"/>
    <property type="match status" value="1"/>
</dbReference>
<dbReference type="PANTHER" id="PTHR45663">
    <property type="entry name" value="GEO12009P1"/>
    <property type="match status" value="1"/>
</dbReference>
<keyword evidence="3" id="KW-0479">Metal-binding</keyword>
<dbReference type="NCBIfam" id="TIGR01068">
    <property type="entry name" value="thioredoxin"/>
    <property type="match status" value="1"/>
</dbReference>
<dbReference type="STRING" id="1094715.GCA_000236165_01928"/>
<reference evidence="9 10" key="1">
    <citation type="submission" date="2018-06" db="EMBL/GenBank/DDBJ databases">
        <authorList>
            <consortium name="Pathogen Informatics"/>
            <person name="Doyle S."/>
        </authorList>
    </citation>
    <scope>NUCLEOTIDE SEQUENCE [LARGE SCALE GENOMIC DNA]</scope>
    <source>
        <strain evidence="9 10">NCTC11370</strain>
    </source>
</reference>
<feature type="domain" description="Thioredoxin" evidence="8">
    <location>
        <begin position="25"/>
        <end position="150"/>
    </location>
</feature>
<dbReference type="InterPro" id="IPR036249">
    <property type="entry name" value="Thioredoxin-like_sf"/>
</dbReference>
<evidence type="ECO:0000259" key="8">
    <source>
        <dbReference type="PROSITE" id="PS51352"/>
    </source>
</evidence>
<dbReference type="AlphaFoldDB" id="A0A377G720"/>
<dbReference type="GO" id="GO:0015035">
    <property type="term" value="F:protein-disulfide reductase activity"/>
    <property type="evidence" value="ECO:0007669"/>
    <property type="project" value="UniProtKB-UniRule"/>
</dbReference>